<evidence type="ECO:0000259" key="2">
    <source>
        <dbReference type="Pfam" id="PF21783"/>
    </source>
</evidence>
<dbReference type="SUPFAM" id="SSF51004">
    <property type="entry name" value="C-terminal (heme d1) domain of cytochrome cd1-nitrite reductase"/>
    <property type="match status" value="1"/>
</dbReference>
<dbReference type="InterPro" id="IPR015943">
    <property type="entry name" value="WD40/YVTN_repeat-like_dom_sf"/>
</dbReference>
<dbReference type="InterPro" id="IPR048433">
    <property type="entry name" value="YNCE-like_beta-prop"/>
</dbReference>
<dbReference type="InterPro" id="IPR051200">
    <property type="entry name" value="Host-pathogen_enzymatic-act"/>
</dbReference>
<keyword evidence="1" id="KW-0732">Signal</keyword>
<comment type="caution">
    <text evidence="3">The sequence shown here is derived from an EMBL/GenBank/DDBJ whole genome shotgun (WGS) entry which is preliminary data.</text>
</comment>
<dbReference type="Proteomes" id="UP000284168">
    <property type="component" value="Unassembled WGS sequence"/>
</dbReference>
<dbReference type="PANTHER" id="PTHR47197">
    <property type="entry name" value="PROTEIN NIRF"/>
    <property type="match status" value="1"/>
</dbReference>
<dbReference type="InterPro" id="IPR001680">
    <property type="entry name" value="WD40_rpt"/>
</dbReference>
<dbReference type="InterPro" id="IPR011964">
    <property type="entry name" value="YVTN_b-propeller_repeat"/>
</dbReference>
<name>A0A423I7N4_9PSED</name>
<dbReference type="InterPro" id="IPR011048">
    <property type="entry name" value="Haem_d1_sf"/>
</dbReference>
<evidence type="ECO:0000256" key="1">
    <source>
        <dbReference type="ARBA" id="ARBA00022729"/>
    </source>
</evidence>
<protein>
    <recommendedName>
        <fullName evidence="2">YNCE-like beta-propeller domain-containing protein</fullName>
    </recommendedName>
</protein>
<sequence>MTSAQQLDNAINLLRELNIPGRTKVPVSTNPDVWGLNIAAVKDNFPRHGLQCLAGPWGTMGVADRLVIFRGSGNQVLQEIVDENEVGKALTMFVESKHLDEGPHDISYTVTRLGQTPEPSEVMKVLVKLTRPGGHDDNDEDGHSKLIMLIPREILEGGIDQDNVADGVDITIERYPNIAVGDVIRLSWGGAFVFSLALTQEQVDGTTPIIVHVDEATIRKAGDSAVNGLAVVFEVYDVVDNRSEDWSAAQRVVVTIDQKRPLAPLLKEALNNVLDVDKLGDANGTAQVSAQDGEFFALGDTIFVRVRGTPVEGAPIDQEMAGFPLTNMPSIPEIAIPNALLRRLAKTQMVLSYRIQKADGSADFHSKGQFISVIGEIQRLKPPIAEDARQGTLDPDLSRTRIEIPFDTSFEAGQVIKLFWLGTLPDHSPYLPDLPLRPISQGDIDAKLSLYITVDAVHIKPLEGGTLELYYQLWIEDSVLATLDRYTALHAVRESEHASLLNVGEPRQELPEPTVDGVVDGVLDPDRNGTTLTATWLNTLDNDEVIREWEGSKTGLSRDSILLNSFTAGRPVPFDISAKQIKDNDGGTVSARYSVVRAGEPTRYSQPLTFSVGAALELIPTLTNPPYVIAPAGRVKNIELLLSKDDKPVSGMIDLTIPLNFEYPDGSSGTRRFMTDENGLLSVNGVKGHTSPGTYTLTADSGFASATANLSITSQGGVGTIPTGLDPNVIAVSPDGTRVYVCNSTDNTVSVLDILNLSVIRTIPVGLRPRALAVSPDGTRTYISNSWEKTVSVIDAATQAVIKTIPVGNNAAGLAVSPDGTRVYICNNLDDTISVIDTVSLAVILTVPAGNAPTQIVINPDGTGIYISSPFNGTVSVMDVKTLSVIETIPVGNQPDALAFSPDGTRVYVSSGSHAVLVIDTAMREVIKTIPVDLQPKGVAVSPDGTRAYVCNWVWSTVSVIDTVELEVIQTIPVIEGPNGVAVSPDGTRIFVCNPLCNFVSVIAVG</sequence>
<organism evidence="3 4">
    <name type="scientific">Pseudomonas lini</name>
    <dbReference type="NCBI Taxonomy" id="163011"/>
    <lineage>
        <taxon>Bacteria</taxon>
        <taxon>Pseudomonadati</taxon>
        <taxon>Pseudomonadota</taxon>
        <taxon>Gammaproteobacteria</taxon>
        <taxon>Pseudomonadales</taxon>
        <taxon>Pseudomonadaceae</taxon>
        <taxon>Pseudomonas</taxon>
    </lineage>
</organism>
<reference evidence="3 4" key="1">
    <citation type="submission" date="2016-10" db="EMBL/GenBank/DDBJ databases">
        <title>Comparative genome analysis of multiple Pseudomonas spp. focuses on biocontrol and plant growth promoting traits.</title>
        <authorList>
            <person name="Tao X.-Y."/>
            <person name="Taylor C.G."/>
        </authorList>
    </citation>
    <scope>NUCLEOTIDE SEQUENCE [LARGE SCALE GENOMIC DNA]</scope>
    <source>
        <strain evidence="3 4">48C10</strain>
    </source>
</reference>
<feature type="domain" description="YNCE-like beta-propeller" evidence="2">
    <location>
        <begin position="730"/>
        <end position="814"/>
    </location>
</feature>
<dbReference type="NCBIfam" id="TIGR02276">
    <property type="entry name" value="beta_rpt_yvtn"/>
    <property type="match status" value="6"/>
</dbReference>
<dbReference type="Gene3D" id="2.130.10.10">
    <property type="entry name" value="YVTN repeat-like/Quinoprotein amine dehydrogenase"/>
    <property type="match status" value="2"/>
</dbReference>
<evidence type="ECO:0000313" key="3">
    <source>
        <dbReference type="EMBL" id="RON21456.1"/>
    </source>
</evidence>
<dbReference type="EMBL" id="MOBN01000049">
    <property type="protein sequence ID" value="RON21456.1"/>
    <property type="molecule type" value="Genomic_DNA"/>
</dbReference>
<proteinExistence type="predicted"/>
<dbReference type="PANTHER" id="PTHR47197:SF3">
    <property type="entry name" value="DIHYDRO-HEME D1 DEHYDROGENASE"/>
    <property type="match status" value="1"/>
</dbReference>
<dbReference type="SMART" id="SM00320">
    <property type="entry name" value="WD40"/>
    <property type="match status" value="5"/>
</dbReference>
<dbReference type="AlphaFoldDB" id="A0A423I7N4"/>
<dbReference type="RefSeq" id="WP_187326506.1">
    <property type="nucleotide sequence ID" value="NZ_MOBN01000049.1"/>
</dbReference>
<evidence type="ECO:0000313" key="4">
    <source>
        <dbReference type="Proteomes" id="UP000284168"/>
    </source>
</evidence>
<accession>A0A423I7N4</accession>
<gene>
    <name evidence="3" type="ORF">BK663_27880</name>
</gene>
<dbReference type="Pfam" id="PF21783">
    <property type="entry name" value="YNCE"/>
    <property type="match status" value="1"/>
</dbReference>